<evidence type="ECO:0008006" key="4">
    <source>
        <dbReference type="Google" id="ProtNLM"/>
    </source>
</evidence>
<keyword evidence="1" id="KW-0812">Transmembrane</keyword>
<evidence type="ECO:0000256" key="1">
    <source>
        <dbReference type="SAM" id="Phobius"/>
    </source>
</evidence>
<keyword evidence="1" id="KW-1133">Transmembrane helix</keyword>
<feature type="transmembrane region" description="Helical" evidence="1">
    <location>
        <begin position="84"/>
        <end position="109"/>
    </location>
</feature>
<proteinExistence type="predicted"/>
<dbReference type="Proteomes" id="UP000650628">
    <property type="component" value="Unassembled WGS sequence"/>
</dbReference>
<evidence type="ECO:0000313" key="3">
    <source>
        <dbReference type="Proteomes" id="UP000650628"/>
    </source>
</evidence>
<dbReference type="EMBL" id="BOOO01000053">
    <property type="protein sequence ID" value="GII34607.1"/>
    <property type="molecule type" value="Genomic_DNA"/>
</dbReference>
<comment type="caution">
    <text evidence="2">The sequence shown here is derived from an EMBL/GenBank/DDBJ whole genome shotgun (WGS) entry which is preliminary data.</text>
</comment>
<sequence>MQLSETGRQRGAHLMLISAVLDMAQAVPVPNPRPLAPPGLDKPINTILAWAKWGVIVAGVAGLFICGAQMAIGRKNRSSFAADGASGIPWVLGGLSLAATASGIVGMFLR</sequence>
<protein>
    <recommendedName>
        <fullName evidence="4">Conjugal transfer protein TrbC</fullName>
    </recommendedName>
</protein>
<keyword evidence="1" id="KW-0472">Membrane</keyword>
<name>A0A8J3TYL5_9ACTN</name>
<reference evidence="2 3" key="1">
    <citation type="submission" date="2021-01" db="EMBL/GenBank/DDBJ databases">
        <title>Whole genome shotgun sequence of Planotetraspora mira NBRC 15435.</title>
        <authorList>
            <person name="Komaki H."/>
            <person name="Tamura T."/>
        </authorList>
    </citation>
    <scope>NUCLEOTIDE SEQUENCE [LARGE SCALE GENOMIC DNA]</scope>
    <source>
        <strain evidence="2 3">NBRC 15435</strain>
    </source>
</reference>
<gene>
    <name evidence="2" type="ORF">Pmi06nite_80490</name>
</gene>
<accession>A0A8J3TYL5</accession>
<feature type="transmembrane region" description="Helical" evidence="1">
    <location>
        <begin position="50"/>
        <end position="72"/>
    </location>
</feature>
<organism evidence="2 3">
    <name type="scientific">Planotetraspora mira</name>
    <dbReference type="NCBI Taxonomy" id="58121"/>
    <lineage>
        <taxon>Bacteria</taxon>
        <taxon>Bacillati</taxon>
        <taxon>Actinomycetota</taxon>
        <taxon>Actinomycetes</taxon>
        <taxon>Streptosporangiales</taxon>
        <taxon>Streptosporangiaceae</taxon>
        <taxon>Planotetraspora</taxon>
    </lineage>
</organism>
<evidence type="ECO:0000313" key="2">
    <source>
        <dbReference type="EMBL" id="GII34607.1"/>
    </source>
</evidence>
<dbReference type="AlphaFoldDB" id="A0A8J3TYL5"/>
<keyword evidence="3" id="KW-1185">Reference proteome</keyword>